<reference evidence="1 2" key="1">
    <citation type="submission" date="2016-02" db="EMBL/GenBank/DDBJ databases">
        <title>Genome analysis of coral dinoflagellate symbionts highlights evolutionary adaptations to a symbiotic lifestyle.</title>
        <authorList>
            <person name="Aranda M."/>
            <person name="Li Y."/>
            <person name="Liew Y.J."/>
            <person name="Baumgarten S."/>
            <person name="Simakov O."/>
            <person name="Wilson M."/>
            <person name="Piel J."/>
            <person name="Ashoor H."/>
            <person name="Bougouffa S."/>
            <person name="Bajic V.B."/>
            <person name="Ryu T."/>
            <person name="Ravasi T."/>
            <person name="Bayer T."/>
            <person name="Micklem G."/>
            <person name="Kim H."/>
            <person name="Bhak J."/>
            <person name="Lajeunesse T.C."/>
            <person name="Voolstra C.R."/>
        </authorList>
    </citation>
    <scope>NUCLEOTIDE SEQUENCE [LARGE SCALE GENOMIC DNA]</scope>
    <source>
        <strain evidence="1 2">CCMP2467</strain>
    </source>
</reference>
<comment type="caution">
    <text evidence="1">The sequence shown here is derived from an EMBL/GenBank/DDBJ whole genome shotgun (WGS) entry which is preliminary data.</text>
</comment>
<gene>
    <name evidence="1" type="ORF">AK812_SmicGene12343</name>
</gene>
<keyword evidence="2" id="KW-1185">Reference proteome</keyword>
<name>A0A1Q9EAY1_SYMMI</name>
<protein>
    <submittedName>
        <fullName evidence="1">Uncharacterized protein</fullName>
    </submittedName>
</protein>
<dbReference type="OrthoDB" id="413948at2759"/>
<evidence type="ECO:0000313" key="2">
    <source>
        <dbReference type="Proteomes" id="UP000186817"/>
    </source>
</evidence>
<evidence type="ECO:0000313" key="1">
    <source>
        <dbReference type="EMBL" id="OLQ04579.1"/>
    </source>
</evidence>
<dbReference type="Proteomes" id="UP000186817">
    <property type="component" value="Unassembled WGS sequence"/>
</dbReference>
<proteinExistence type="predicted"/>
<dbReference type="EMBL" id="LSRX01000207">
    <property type="protein sequence ID" value="OLQ04579.1"/>
    <property type="molecule type" value="Genomic_DNA"/>
</dbReference>
<accession>A0A1Q9EAY1</accession>
<organism evidence="1 2">
    <name type="scientific">Symbiodinium microadriaticum</name>
    <name type="common">Dinoflagellate</name>
    <name type="synonym">Zooxanthella microadriatica</name>
    <dbReference type="NCBI Taxonomy" id="2951"/>
    <lineage>
        <taxon>Eukaryota</taxon>
        <taxon>Sar</taxon>
        <taxon>Alveolata</taxon>
        <taxon>Dinophyceae</taxon>
        <taxon>Suessiales</taxon>
        <taxon>Symbiodiniaceae</taxon>
        <taxon>Symbiodinium</taxon>
    </lineage>
</organism>
<sequence length="320" mass="36610">MLDGRLVADVKPHICHLCTPPELLNSNGAARGGEGRRDAAAKQERVVTTISGKRSCPVIFAAAAPHIWFPPDVAFLLFFDISEKDRGPFFVGDICMLYHEHQFTEHSLIWAPRHLEYARWGHTVLSTDVLLLHLDGLRKRTLAQLFSEVPQDTTSNTTTTTLFPVGIFRDFLAGWLNHLYDTQSSMVNLLPPTWWFVPYEQWLFDMSLADLLSSHFRSSWLPVMHLREYPGFQGSKPELRIACPSAASAVPIAIRHSWPDILQRYAYAVSWKTRLGPNFCNRAVQIMSLQWERADRPPVIPFQIRELPWVADWLSTYESL</sequence>
<dbReference type="AlphaFoldDB" id="A0A1Q9EAY1"/>